<dbReference type="Proteomes" id="UP000664109">
    <property type="component" value="Unassembled WGS sequence"/>
</dbReference>
<geneLocation type="plasmid" evidence="2">
    <name>unnamed1</name>
</geneLocation>
<accession>A0ABS2V5Q5</accession>
<protein>
    <submittedName>
        <fullName evidence="2">Uncharacterized protein</fullName>
    </submittedName>
</protein>
<reference evidence="2 3" key="1">
    <citation type="journal article" date="2016" name="Arch. Microbiol.">
        <title>Streptomyces zhihengii sp. nov., isolated from rhizospheric soil of Psammosilene tunicoides.</title>
        <authorList>
            <person name="Huang M.J."/>
            <person name="Fei J.J."/>
            <person name="Salam N."/>
            <person name="Kim C.J."/>
            <person name="Hozzein W.N."/>
            <person name="Xiao M."/>
            <person name="Huang H.Q."/>
            <person name="Li W.J."/>
        </authorList>
    </citation>
    <scope>NUCLEOTIDE SEQUENCE [LARGE SCALE GENOMIC DNA]</scope>
    <source>
        <strain evidence="2 3">YIM T102</strain>
    </source>
</reference>
<comment type="caution">
    <text evidence="2">The sequence shown here is derived from an EMBL/GenBank/DDBJ whole genome shotgun (WGS) entry which is preliminary data.</text>
</comment>
<feature type="transmembrane region" description="Helical" evidence="1">
    <location>
        <begin position="87"/>
        <end position="108"/>
    </location>
</feature>
<keyword evidence="1" id="KW-0472">Membrane</keyword>
<keyword evidence="1" id="KW-0812">Transmembrane</keyword>
<dbReference type="RefSeq" id="WP_205378893.1">
    <property type="nucleotide sequence ID" value="NZ_JAFEJA010000003.1"/>
</dbReference>
<keyword evidence="2" id="KW-0614">Plasmid</keyword>
<proteinExistence type="predicted"/>
<feature type="transmembrane region" description="Helical" evidence="1">
    <location>
        <begin position="21"/>
        <end position="47"/>
    </location>
</feature>
<keyword evidence="1" id="KW-1133">Transmembrane helix</keyword>
<organism evidence="2 3">
    <name type="scientific">Streptomyces zhihengii</name>
    <dbReference type="NCBI Taxonomy" id="1818004"/>
    <lineage>
        <taxon>Bacteria</taxon>
        <taxon>Bacillati</taxon>
        <taxon>Actinomycetota</taxon>
        <taxon>Actinomycetes</taxon>
        <taxon>Kitasatosporales</taxon>
        <taxon>Streptomycetaceae</taxon>
        <taxon>Streptomyces</taxon>
    </lineage>
</organism>
<feature type="transmembrane region" description="Helical" evidence="1">
    <location>
        <begin position="59"/>
        <end position="80"/>
    </location>
</feature>
<dbReference type="EMBL" id="JAFEJA010000003">
    <property type="protein sequence ID" value="MBM9624752.1"/>
    <property type="molecule type" value="Genomic_DNA"/>
</dbReference>
<evidence type="ECO:0000313" key="2">
    <source>
        <dbReference type="EMBL" id="MBM9624752.1"/>
    </source>
</evidence>
<name>A0ABS2V5Q5_9ACTN</name>
<keyword evidence="3" id="KW-1185">Reference proteome</keyword>
<evidence type="ECO:0000256" key="1">
    <source>
        <dbReference type="SAM" id="Phobius"/>
    </source>
</evidence>
<sequence>MATRASTSPGHPAERRGAGRLGTIACGVLLSAGHLVATYLILLAYMVEPGTTETAAHSGVAAGLGMGVTAVTGILTLLFVKAGWLRRWWFTMPALIAIATVLRLTVLAPAG</sequence>
<evidence type="ECO:0000313" key="3">
    <source>
        <dbReference type="Proteomes" id="UP000664109"/>
    </source>
</evidence>
<gene>
    <name evidence="2" type="ORF">JE024_40225</name>
</gene>